<dbReference type="InterPro" id="IPR020210">
    <property type="entry name" value="Uncharacterised_YpbF_TM"/>
</dbReference>
<gene>
    <name evidence="2" type="ORF">SAMN05216565_103353</name>
</gene>
<name>A0A1H0T8W5_9BACI</name>
<dbReference type="OrthoDB" id="2839697at2"/>
<keyword evidence="1" id="KW-0812">Transmembrane</keyword>
<accession>A0A1H0T8W5</accession>
<evidence type="ECO:0000256" key="1">
    <source>
        <dbReference type="SAM" id="Phobius"/>
    </source>
</evidence>
<evidence type="ECO:0000313" key="3">
    <source>
        <dbReference type="Proteomes" id="UP000199159"/>
    </source>
</evidence>
<sequence>MDAPWNQAGSPVTKEDKDSLERLIEFDRKHNYYKALHFKLMMFLITILIFTMTKYYFHFSFFPGLNPVVDFIFNDRNIIMDLFLNIALLFTTTLTHNLKENAKSDFKSLKSEIVDLSNKEWYKKYDDANSLIFDYLYRTYKIRINHKT</sequence>
<evidence type="ECO:0000313" key="2">
    <source>
        <dbReference type="EMBL" id="SDP50464.1"/>
    </source>
</evidence>
<dbReference type="EMBL" id="FNJU01000003">
    <property type="protein sequence ID" value="SDP50464.1"/>
    <property type="molecule type" value="Genomic_DNA"/>
</dbReference>
<reference evidence="3" key="1">
    <citation type="submission" date="2016-10" db="EMBL/GenBank/DDBJ databases">
        <authorList>
            <person name="Varghese N."/>
            <person name="Submissions S."/>
        </authorList>
    </citation>
    <scope>NUCLEOTIDE SEQUENCE [LARGE SCALE GENOMIC DNA]</scope>
    <source>
        <strain evidence="3">IBRC-M10078</strain>
    </source>
</reference>
<organism evidence="2 3">
    <name type="scientific">Litchfieldia salsa</name>
    <dbReference type="NCBI Taxonomy" id="930152"/>
    <lineage>
        <taxon>Bacteria</taxon>
        <taxon>Bacillati</taxon>
        <taxon>Bacillota</taxon>
        <taxon>Bacilli</taxon>
        <taxon>Bacillales</taxon>
        <taxon>Bacillaceae</taxon>
        <taxon>Litchfieldia</taxon>
    </lineage>
</organism>
<dbReference type="AlphaFoldDB" id="A0A1H0T8W5"/>
<proteinExistence type="predicted"/>
<protein>
    <submittedName>
        <fullName evidence="2">Uncharacterized protein</fullName>
    </submittedName>
</protein>
<keyword evidence="3" id="KW-1185">Reference proteome</keyword>
<feature type="transmembrane region" description="Helical" evidence="1">
    <location>
        <begin position="38"/>
        <end position="57"/>
    </location>
</feature>
<feature type="transmembrane region" description="Helical" evidence="1">
    <location>
        <begin position="77"/>
        <end position="98"/>
    </location>
</feature>
<keyword evidence="1" id="KW-0472">Membrane</keyword>
<keyword evidence="1" id="KW-1133">Transmembrane helix</keyword>
<dbReference type="Pfam" id="PF10864">
    <property type="entry name" value="DUF2663"/>
    <property type="match status" value="1"/>
</dbReference>
<dbReference type="RefSeq" id="WP_090852234.1">
    <property type="nucleotide sequence ID" value="NZ_FNJU01000003.1"/>
</dbReference>
<dbReference type="Proteomes" id="UP000199159">
    <property type="component" value="Unassembled WGS sequence"/>
</dbReference>